<name>A0A1U9MCX5_9HYPH</name>
<proteinExistence type="predicted"/>
<feature type="transmembrane region" description="Helical" evidence="1">
    <location>
        <begin position="20"/>
        <end position="37"/>
    </location>
</feature>
<keyword evidence="1" id="KW-1133">Transmembrane helix</keyword>
<protein>
    <recommendedName>
        <fullName evidence="4">DoxX protein</fullName>
    </recommendedName>
</protein>
<evidence type="ECO:0000313" key="3">
    <source>
        <dbReference type="Proteomes" id="UP000189660"/>
    </source>
</evidence>
<dbReference type="OrthoDB" id="6448027at2"/>
<dbReference type="Proteomes" id="UP000189660">
    <property type="component" value="Chromosome"/>
</dbReference>
<evidence type="ECO:0000313" key="2">
    <source>
        <dbReference type="EMBL" id="AQT43154.1"/>
    </source>
</evidence>
<reference evidence="2 3" key="1">
    <citation type="submission" date="2016-11" db="EMBL/GenBank/DDBJ databases">
        <title>Comparative genomics of Bartonella apis.</title>
        <authorList>
            <person name="Engel P."/>
        </authorList>
    </citation>
    <scope>NUCLEOTIDE SEQUENCE [LARGE SCALE GENOMIC DNA]</scope>
    <source>
        <strain evidence="2 3">BBC0178</strain>
    </source>
</reference>
<sequence>MFDFGKSSTLRRGIFFAKGGIYFAKVSLAISYLSAVFDRFGFWGHFGETGVSWGSMTQFFKHVSILCPWAPENMIPVIGWVVTVLEAVIALSYIINANNKIINIANIFILILFIISMSFFQSIKMMINFNVIVCFALSLLIYFADNNENKEKRI</sequence>
<organism evidence="2 3">
    <name type="scientific">Bartonella apihabitans</name>
    <dbReference type="NCBI Taxonomy" id="2750929"/>
    <lineage>
        <taxon>Bacteria</taxon>
        <taxon>Pseudomonadati</taxon>
        <taxon>Pseudomonadota</taxon>
        <taxon>Alphaproteobacteria</taxon>
        <taxon>Hyphomicrobiales</taxon>
        <taxon>Bartonellaceae</taxon>
        <taxon>Bartonella</taxon>
    </lineage>
</organism>
<gene>
    <name evidence="2" type="ORF">BBC0178_017010</name>
</gene>
<feature type="transmembrane region" description="Helical" evidence="1">
    <location>
        <begin position="74"/>
        <end position="94"/>
    </location>
</feature>
<evidence type="ECO:0008006" key="4">
    <source>
        <dbReference type="Google" id="ProtNLM"/>
    </source>
</evidence>
<keyword evidence="1" id="KW-0472">Membrane</keyword>
<feature type="transmembrane region" description="Helical" evidence="1">
    <location>
        <begin position="126"/>
        <end position="144"/>
    </location>
</feature>
<evidence type="ECO:0000256" key="1">
    <source>
        <dbReference type="SAM" id="Phobius"/>
    </source>
</evidence>
<dbReference type="RefSeq" id="WP_078039831.1">
    <property type="nucleotide sequence ID" value="NZ_CP015820.1"/>
</dbReference>
<accession>A0A1U9MCX5</accession>
<dbReference type="AlphaFoldDB" id="A0A1U9MCX5"/>
<dbReference type="KEGG" id="bapa:BBC0178_017010"/>
<dbReference type="EMBL" id="CP015820">
    <property type="protein sequence ID" value="AQT43154.1"/>
    <property type="molecule type" value="Genomic_DNA"/>
</dbReference>
<keyword evidence="3" id="KW-1185">Reference proteome</keyword>
<keyword evidence="1" id="KW-0812">Transmembrane</keyword>
<feature type="transmembrane region" description="Helical" evidence="1">
    <location>
        <begin position="101"/>
        <end position="120"/>
    </location>
</feature>